<dbReference type="GO" id="GO:0003677">
    <property type="term" value="F:DNA binding"/>
    <property type="evidence" value="ECO:0007669"/>
    <property type="project" value="UniProtKB-UniRule"/>
</dbReference>
<dbReference type="Gene3D" id="1.10.10.60">
    <property type="entry name" value="Homeodomain-like"/>
    <property type="match status" value="1"/>
</dbReference>
<dbReference type="SUPFAM" id="SSF48498">
    <property type="entry name" value="Tetracyclin repressor-like, C-terminal domain"/>
    <property type="match status" value="1"/>
</dbReference>
<dbReference type="PANTHER" id="PTHR47506:SF10">
    <property type="entry name" value="TRANSCRIPTIONAL REGULATORY PROTEIN"/>
    <property type="match status" value="1"/>
</dbReference>
<accession>A0A848MMC9</accession>
<organism evidence="6 7">
    <name type="scientific">Rouxiella aceris</name>
    <dbReference type="NCBI Taxonomy" id="2703884"/>
    <lineage>
        <taxon>Bacteria</taxon>
        <taxon>Pseudomonadati</taxon>
        <taxon>Pseudomonadota</taxon>
        <taxon>Gammaproteobacteria</taxon>
        <taxon>Enterobacterales</taxon>
        <taxon>Yersiniaceae</taxon>
        <taxon>Rouxiella</taxon>
    </lineage>
</organism>
<dbReference type="AlphaFoldDB" id="A0A848MMC9"/>
<dbReference type="Proteomes" id="UP000585363">
    <property type="component" value="Unassembled WGS sequence"/>
</dbReference>
<sequence>MTQHLHSAERGRPREFDMDSALDKAMVLFREKGFQAAAISELGQVMGLTVGSIYKAFGDKNRLFAAVFARYLAQRHAALKDRIAGKTNGLEKIAALIDFYLDSAQEVEGRRGCLVVGSTVQLQIFAPMLVAQVEQAVSSQQGYLAALIAEGQADGSISSEIDGETATSLLQSLLYGLRVAGKVANPGDHQRTIAMALKILQ</sequence>
<dbReference type="Pfam" id="PF00440">
    <property type="entry name" value="TetR_N"/>
    <property type="match status" value="1"/>
</dbReference>
<dbReference type="InterPro" id="IPR036271">
    <property type="entry name" value="Tet_transcr_reg_TetR-rel_C_sf"/>
</dbReference>
<dbReference type="EMBL" id="JAADJU010000017">
    <property type="protein sequence ID" value="NMP29728.1"/>
    <property type="molecule type" value="Genomic_DNA"/>
</dbReference>
<feature type="domain" description="HTH tetR-type" evidence="5">
    <location>
        <begin position="15"/>
        <end position="75"/>
    </location>
</feature>
<keyword evidence="1" id="KW-0805">Transcription regulation</keyword>
<evidence type="ECO:0000313" key="6">
    <source>
        <dbReference type="EMBL" id="NMP29728.1"/>
    </source>
</evidence>
<evidence type="ECO:0000256" key="1">
    <source>
        <dbReference type="ARBA" id="ARBA00023015"/>
    </source>
</evidence>
<dbReference type="Gene3D" id="1.10.357.10">
    <property type="entry name" value="Tetracycline Repressor, domain 2"/>
    <property type="match status" value="1"/>
</dbReference>
<proteinExistence type="predicted"/>
<evidence type="ECO:0000256" key="2">
    <source>
        <dbReference type="ARBA" id="ARBA00023125"/>
    </source>
</evidence>
<comment type="caution">
    <text evidence="6">The sequence shown here is derived from an EMBL/GenBank/DDBJ whole genome shotgun (WGS) entry which is preliminary data.</text>
</comment>
<evidence type="ECO:0000256" key="3">
    <source>
        <dbReference type="ARBA" id="ARBA00023163"/>
    </source>
</evidence>
<reference evidence="6 7" key="2">
    <citation type="submission" date="2020-06" db="EMBL/GenBank/DDBJ databases">
        <title>Polyphasic characterization of a Rahnella strain isolated from tree sap.</title>
        <authorList>
            <person name="Kim I.S."/>
        </authorList>
    </citation>
    <scope>NUCLEOTIDE SEQUENCE [LARGE SCALE GENOMIC DNA]</scope>
    <source>
        <strain evidence="6 7">SAP-1</strain>
    </source>
</reference>
<keyword evidence="3" id="KW-0804">Transcription</keyword>
<protein>
    <submittedName>
        <fullName evidence="6">TetR/AcrR family transcriptional regulator</fullName>
    </submittedName>
</protein>
<reference evidence="6 7" key="1">
    <citation type="submission" date="2020-01" db="EMBL/GenBank/DDBJ databases">
        <authorList>
            <person name="Lee S.D."/>
        </authorList>
    </citation>
    <scope>NUCLEOTIDE SEQUENCE [LARGE SCALE GENOMIC DNA]</scope>
    <source>
        <strain evidence="6 7">SAP-1</strain>
    </source>
</reference>
<dbReference type="PROSITE" id="PS50977">
    <property type="entry name" value="HTH_TETR_2"/>
    <property type="match status" value="1"/>
</dbReference>
<feature type="DNA-binding region" description="H-T-H motif" evidence="4">
    <location>
        <begin position="38"/>
        <end position="57"/>
    </location>
</feature>
<dbReference type="SUPFAM" id="SSF46689">
    <property type="entry name" value="Homeodomain-like"/>
    <property type="match status" value="1"/>
</dbReference>
<evidence type="ECO:0000259" key="5">
    <source>
        <dbReference type="PROSITE" id="PS50977"/>
    </source>
</evidence>
<dbReference type="InterPro" id="IPR009057">
    <property type="entry name" value="Homeodomain-like_sf"/>
</dbReference>
<gene>
    <name evidence="6" type="ORF">GW590_23060</name>
</gene>
<dbReference type="RefSeq" id="WP_169405440.1">
    <property type="nucleotide sequence ID" value="NZ_JAADJU010000017.1"/>
</dbReference>
<evidence type="ECO:0000256" key="4">
    <source>
        <dbReference type="PROSITE-ProRule" id="PRU00335"/>
    </source>
</evidence>
<name>A0A848MMC9_9GAMM</name>
<dbReference type="InterPro" id="IPR011075">
    <property type="entry name" value="TetR_C"/>
</dbReference>
<evidence type="ECO:0000313" key="7">
    <source>
        <dbReference type="Proteomes" id="UP000585363"/>
    </source>
</evidence>
<keyword evidence="2 4" id="KW-0238">DNA-binding</keyword>
<keyword evidence="7" id="KW-1185">Reference proteome</keyword>
<dbReference type="PANTHER" id="PTHR47506">
    <property type="entry name" value="TRANSCRIPTIONAL REGULATORY PROTEIN"/>
    <property type="match status" value="1"/>
</dbReference>
<dbReference type="Pfam" id="PF16925">
    <property type="entry name" value="TetR_C_13"/>
    <property type="match status" value="1"/>
</dbReference>
<dbReference type="InterPro" id="IPR001647">
    <property type="entry name" value="HTH_TetR"/>
</dbReference>